<proteinExistence type="predicted"/>
<evidence type="ECO:0000313" key="4">
    <source>
        <dbReference type="Proteomes" id="UP000190852"/>
    </source>
</evidence>
<keyword evidence="2" id="KW-1133">Transmembrane helix</keyword>
<dbReference type="SUPFAM" id="SSF48452">
    <property type="entry name" value="TPR-like"/>
    <property type="match status" value="2"/>
</dbReference>
<dbReference type="SMART" id="SM00028">
    <property type="entry name" value="TPR"/>
    <property type="match status" value="4"/>
</dbReference>
<keyword evidence="4" id="KW-1185">Reference proteome</keyword>
<feature type="transmembrane region" description="Helical" evidence="2">
    <location>
        <begin position="381"/>
        <end position="402"/>
    </location>
</feature>
<sequence length="616" mass="71703">MNPAFDYLPMNASRMIPIVAITFVLVMSFLFSCNKNYPIPDDIIKVQALMLERPDSALLILEGMKGVEHLPAKLKATYNLCLIEARDKNYIVHTSDSLINTVVAFFEKEDDPLMKAKAYYYQGRIYDDIREVEKSALSYKKAETMANKTTEYRLQALIYNHLAKLSFYRELYNEALDWNVKAYGSLLQSKDTASAYFILRDIARSNYLLKRYDKSMQYFNEALSIADRYQNKSVESLMYYEISLMYDARHMSDSSLYYIRKSLYTDPNIIKNEEINLGVSDAYRKVNQLDSARLYLNQCKNSSSLYTKTGYYMILAKIEEDAGNLNKSIDAYKLSYTYQDSIRNISSAEALAEVVAKYDNEKLENEKNVILLEKSRAWSNFYLILSGSLLLTIAFVYIFFTFKRRKESQLRESVNKLIDYEKQIADNMKMLKANEIWIRKTTKQMADTSDELAKKEYQLALLRAKTEETIALKKDTEKLERTLHDLKDQISSLSKKKVQIIAMNEQIMKQTSLIERLQVWVPGDPLIAESEWAQFSELMNEHFDNFSKKLEVAFPDLTTHDVRICNLIRLGISNETIAKLTNCKYESLLTKRTRIKKLRMHIDGDITLEDILQKIE</sequence>
<dbReference type="Proteomes" id="UP000190852">
    <property type="component" value="Unassembled WGS sequence"/>
</dbReference>
<dbReference type="InterPro" id="IPR011990">
    <property type="entry name" value="TPR-like_helical_dom_sf"/>
</dbReference>
<organism evidence="3 4">
    <name type="scientific">Parabacteroides chartae</name>
    <dbReference type="NCBI Taxonomy" id="1037355"/>
    <lineage>
        <taxon>Bacteria</taxon>
        <taxon>Pseudomonadati</taxon>
        <taxon>Bacteroidota</taxon>
        <taxon>Bacteroidia</taxon>
        <taxon>Bacteroidales</taxon>
        <taxon>Tannerellaceae</taxon>
        <taxon>Parabacteroides</taxon>
    </lineage>
</organism>
<name>A0A1T4ZSC7_9BACT</name>
<evidence type="ECO:0000256" key="2">
    <source>
        <dbReference type="SAM" id="Phobius"/>
    </source>
</evidence>
<evidence type="ECO:0000256" key="1">
    <source>
        <dbReference type="SAM" id="Coils"/>
    </source>
</evidence>
<keyword evidence="2" id="KW-0472">Membrane</keyword>
<feature type="transmembrane region" description="Helical" evidence="2">
    <location>
        <begin position="12"/>
        <end position="31"/>
    </location>
</feature>
<feature type="coiled-coil region" evidence="1">
    <location>
        <begin position="469"/>
        <end position="496"/>
    </location>
</feature>
<evidence type="ECO:0008006" key="5">
    <source>
        <dbReference type="Google" id="ProtNLM"/>
    </source>
</evidence>
<dbReference type="InterPro" id="IPR019734">
    <property type="entry name" value="TPR_rpt"/>
</dbReference>
<dbReference type="Gene3D" id="1.25.40.10">
    <property type="entry name" value="Tetratricopeptide repeat domain"/>
    <property type="match status" value="1"/>
</dbReference>
<gene>
    <name evidence="3" type="ORF">SAMN05660349_00064</name>
</gene>
<protein>
    <recommendedName>
        <fullName evidence="5">Tetratricopeptide repeat-containing protein</fullName>
    </recommendedName>
</protein>
<accession>A0A1T4ZSC7</accession>
<dbReference type="EMBL" id="FUYQ01000001">
    <property type="protein sequence ID" value="SKB25662.1"/>
    <property type="molecule type" value="Genomic_DNA"/>
</dbReference>
<keyword evidence="2" id="KW-0812">Transmembrane</keyword>
<reference evidence="4" key="1">
    <citation type="submission" date="2017-02" db="EMBL/GenBank/DDBJ databases">
        <authorList>
            <person name="Varghese N."/>
            <person name="Submissions S."/>
        </authorList>
    </citation>
    <scope>NUCLEOTIDE SEQUENCE [LARGE SCALE GENOMIC DNA]</scope>
    <source>
        <strain evidence="4">DSM 24967</strain>
    </source>
</reference>
<dbReference type="AlphaFoldDB" id="A0A1T4ZSC7"/>
<keyword evidence="1" id="KW-0175">Coiled coil</keyword>
<evidence type="ECO:0000313" key="3">
    <source>
        <dbReference type="EMBL" id="SKB25662.1"/>
    </source>
</evidence>